<sequence>MRLIEIVRDEQGGITLVHADNTREEAIARIDELKTRLETTWFGVASALGMPANENSCRVIRRWRANPQSTNFRPMPLDKYRFLLGLLDRLRAEADPSYRDFWVKPE</sequence>
<dbReference type="RefSeq" id="WP_067662276.1">
    <property type="nucleotide sequence ID" value="NZ_FQXG01000011.1"/>
</dbReference>
<proteinExistence type="predicted"/>
<evidence type="ECO:0000313" key="2">
    <source>
        <dbReference type="Proteomes" id="UP000184268"/>
    </source>
</evidence>
<accession>A0A1M5ZG62</accession>
<dbReference type="Proteomes" id="UP000184268">
    <property type="component" value="Unassembled WGS sequence"/>
</dbReference>
<reference evidence="1 2" key="1">
    <citation type="submission" date="2016-11" db="EMBL/GenBank/DDBJ databases">
        <authorList>
            <person name="Jaros S."/>
            <person name="Januszkiewicz K."/>
            <person name="Wedrychowicz H."/>
        </authorList>
    </citation>
    <scope>NUCLEOTIDE SEQUENCE [LARGE SCALE GENOMIC DNA]</scope>
    <source>
        <strain evidence="1 2">DSM 16917</strain>
    </source>
</reference>
<organism evidence="1 2">
    <name type="scientific">Ferrimonas marina</name>
    <dbReference type="NCBI Taxonomy" id="299255"/>
    <lineage>
        <taxon>Bacteria</taxon>
        <taxon>Pseudomonadati</taxon>
        <taxon>Pseudomonadota</taxon>
        <taxon>Gammaproteobacteria</taxon>
        <taxon>Alteromonadales</taxon>
        <taxon>Ferrimonadaceae</taxon>
        <taxon>Ferrimonas</taxon>
    </lineage>
</organism>
<dbReference type="AlphaFoldDB" id="A0A1M5ZG62"/>
<protein>
    <submittedName>
        <fullName evidence="1">Uncharacterized protein</fullName>
    </submittedName>
</protein>
<name>A0A1M5ZG62_9GAMM</name>
<keyword evidence="2" id="KW-1185">Reference proteome</keyword>
<dbReference type="EMBL" id="FQXG01000011">
    <property type="protein sequence ID" value="SHI23121.1"/>
    <property type="molecule type" value="Genomic_DNA"/>
</dbReference>
<evidence type="ECO:0000313" key="1">
    <source>
        <dbReference type="EMBL" id="SHI23121.1"/>
    </source>
</evidence>
<gene>
    <name evidence="1" type="ORF">SAMN02745129_0253</name>
</gene>